<dbReference type="PATRIC" id="fig|742737.3.peg.4265"/>
<evidence type="ECO:0000313" key="2">
    <source>
        <dbReference type="EMBL" id="EHI57793.1"/>
    </source>
</evidence>
<dbReference type="RefSeq" id="WP_006782272.1">
    <property type="nucleotide sequence ID" value="NZ_CP040506.1"/>
</dbReference>
<keyword evidence="1" id="KW-0378">Hydrolase</keyword>
<name>G5ILA5_9FIRM</name>
<accession>G5ILA5</accession>
<dbReference type="InterPro" id="IPR010905">
    <property type="entry name" value="Glyco_hydro_88"/>
</dbReference>
<dbReference type="OrthoDB" id="9812931at2"/>
<dbReference type="EMBL" id="ADLN01000118">
    <property type="protein sequence ID" value="EHI57793.1"/>
    <property type="molecule type" value="Genomic_DNA"/>
</dbReference>
<gene>
    <name evidence="2" type="ORF">HMPREF9473_04283</name>
</gene>
<dbReference type="Gene3D" id="1.50.10.10">
    <property type="match status" value="1"/>
</dbReference>
<dbReference type="PANTHER" id="PTHR33886:SF8">
    <property type="entry name" value="UNSATURATED RHAMNOGALACTURONAN HYDROLASE (EUROFUNG)"/>
    <property type="match status" value="1"/>
</dbReference>
<evidence type="ECO:0000313" key="3">
    <source>
        <dbReference type="Proteomes" id="UP000005384"/>
    </source>
</evidence>
<proteinExistence type="predicted"/>
<evidence type="ECO:0008006" key="4">
    <source>
        <dbReference type="Google" id="ProtNLM"/>
    </source>
</evidence>
<organism evidence="2 3">
    <name type="scientific">Hungatella hathewayi WAL-18680</name>
    <dbReference type="NCBI Taxonomy" id="742737"/>
    <lineage>
        <taxon>Bacteria</taxon>
        <taxon>Bacillati</taxon>
        <taxon>Bacillota</taxon>
        <taxon>Clostridia</taxon>
        <taxon>Lachnospirales</taxon>
        <taxon>Lachnospiraceae</taxon>
        <taxon>Hungatella</taxon>
    </lineage>
</organism>
<reference evidence="2 3" key="1">
    <citation type="submission" date="2011-08" db="EMBL/GenBank/DDBJ databases">
        <title>The Genome Sequence of Clostridium hathewayi WAL-18680.</title>
        <authorList>
            <consortium name="The Broad Institute Genome Sequencing Platform"/>
            <person name="Earl A."/>
            <person name="Ward D."/>
            <person name="Feldgarden M."/>
            <person name="Gevers D."/>
            <person name="Finegold S.M."/>
            <person name="Summanen P.H."/>
            <person name="Molitoris D.R."/>
            <person name="Song M."/>
            <person name="Daigneault M."/>
            <person name="Allen-Vercoe E."/>
            <person name="Young S.K."/>
            <person name="Zeng Q."/>
            <person name="Gargeya S."/>
            <person name="Fitzgerald M."/>
            <person name="Haas B."/>
            <person name="Abouelleil A."/>
            <person name="Alvarado L."/>
            <person name="Arachchi H.M."/>
            <person name="Berlin A."/>
            <person name="Brown A."/>
            <person name="Chapman S.B."/>
            <person name="Chen Z."/>
            <person name="Dunbar C."/>
            <person name="Freedman E."/>
            <person name="Gearin G."/>
            <person name="Gellesch M."/>
            <person name="Goldberg J."/>
            <person name="Griggs A."/>
            <person name="Gujja S."/>
            <person name="Heiman D."/>
            <person name="Howarth C."/>
            <person name="Larson L."/>
            <person name="Lui A."/>
            <person name="MacDonald P.J.P."/>
            <person name="Montmayeur A."/>
            <person name="Murphy C."/>
            <person name="Neiman D."/>
            <person name="Pearson M."/>
            <person name="Priest M."/>
            <person name="Roberts A."/>
            <person name="Saif S."/>
            <person name="Shea T."/>
            <person name="Shenoy N."/>
            <person name="Sisk P."/>
            <person name="Stolte C."/>
            <person name="Sykes S."/>
            <person name="Wortman J."/>
            <person name="Nusbaum C."/>
            <person name="Birren B."/>
        </authorList>
    </citation>
    <scope>NUCLEOTIDE SEQUENCE [LARGE SCALE GENOMIC DNA]</scope>
    <source>
        <strain evidence="2 3">WAL-18680</strain>
    </source>
</reference>
<dbReference type="AlphaFoldDB" id="G5ILA5"/>
<dbReference type="GO" id="GO:0005975">
    <property type="term" value="P:carbohydrate metabolic process"/>
    <property type="evidence" value="ECO:0007669"/>
    <property type="project" value="InterPro"/>
</dbReference>
<dbReference type="InterPro" id="IPR012341">
    <property type="entry name" value="6hp_glycosidase-like_sf"/>
</dbReference>
<dbReference type="Pfam" id="PF07470">
    <property type="entry name" value="Glyco_hydro_88"/>
    <property type="match status" value="1"/>
</dbReference>
<sequence>MRKREALEQMLEQVTACMMSMKNPGMEEKFPISLIDMECWEWPQGVGLYGLFLRYRSSKDEEILNFLIRWFDSRLSEGVRERNVNTTAPMLTLSYLYEITGKQEYLDYIAAWTDWMMDGKGLLRTGDGCFQHMITGDANDGEMLIDTLFMAVLFLARAGHILGREDCIQEAEYQMLNHIKYLYNRETGLFYHGWSFHGNHNYGKVMWGRGNSWYTIGLMEYLEENQVPDSLKRYLLSVYNSQAEALKRYQDKENGLWHTVITNPDTYVEISASAAFLAGIMKGVRLGALNDEEYRDTIRRGVAGILDYVREDGTVEQVSYGTPIGWDEEFYQQIVCCPMTYGQALMIFLLQELLEPYWAGLSE</sequence>
<dbReference type="GO" id="GO:0016787">
    <property type="term" value="F:hydrolase activity"/>
    <property type="evidence" value="ECO:0007669"/>
    <property type="project" value="UniProtKB-KW"/>
</dbReference>
<dbReference type="HOGENOM" id="CLU_043688_0_0_9"/>
<dbReference type="InterPro" id="IPR052043">
    <property type="entry name" value="PolySaccharide_Degr_Enz"/>
</dbReference>
<comment type="caution">
    <text evidence="2">The sequence shown here is derived from an EMBL/GenBank/DDBJ whole genome shotgun (WGS) entry which is preliminary data.</text>
</comment>
<protein>
    <recommendedName>
        <fullName evidence="4">Glycosyl hydrolase family 88</fullName>
    </recommendedName>
</protein>
<dbReference type="Proteomes" id="UP000005384">
    <property type="component" value="Unassembled WGS sequence"/>
</dbReference>
<keyword evidence="3" id="KW-1185">Reference proteome</keyword>
<dbReference type="SUPFAM" id="SSF48208">
    <property type="entry name" value="Six-hairpin glycosidases"/>
    <property type="match status" value="1"/>
</dbReference>
<dbReference type="PANTHER" id="PTHR33886">
    <property type="entry name" value="UNSATURATED RHAMNOGALACTURONAN HYDROLASE (EUROFUNG)"/>
    <property type="match status" value="1"/>
</dbReference>
<dbReference type="InterPro" id="IPR008928">
    <property type="entry name" value="6-hairpin_glycosidase_sf"/>
</dbReference>
<evidence type="ECO:0000256" key="1">
    <source>
        <dbReference type="ARBA" id="ARBA00022801"/>
    </source>
</evidence>